<comment type="caution">
    <text evidence="1">The sequence shown here is derived from an EMBL/GenBank/DDBJ whole genome shotgun (WGS) entry which is preliminary data.</text>
</comment>
<protein>
    <submittedName>
        <fullName evidence="1">Uncharacterized protein</fullName>
    </submittedName>
</protein>
<proteinExistence type="predicted"/>
<dbReference type="EMBL" id="QGKW02002228">
    <property type="protein sequence ID" value="KAF2537011.1"/>
    <property type="molecule type" value="Genomic_DNA"/>
</dbReference>
<reference evidence="1" key="1">
    <citation type="submission" date="2019-12" db="EMBL/GenBank/DDBJ databases">
        <title>Genome sequencing and annotation of Brassica cretica.</title>
        <authorList>
            <person name="Studholme D.J."/>
            <person name="Sarris P.F."/>
        </authorList>
    </citation>
    <scope>NUCLEOTIDE SEQUENCE</scope>
    <source>
        <strain evidence="1">PFS-001/15</strain>
        <tissue evidence="1">Leaf</tissue>
    </source>
</reference>
<accession>A0A8S9FUY1</accession>
<name>A0A8S9FUY1_BRACR</name>
<evidence type="ECO:0000313" key="2">
    <source>
        <dbReference type="Proteomes" id="UP000712281"/>
    </source>
</evidence>
<dbReference type="AlphaFoldDB" id="A0A8S9FUY1"/>
<gene>
    <name evidence="1" type="ORF">F2Q68_00021004</name>
</gene>
<dbReference type="Proteomes" id="UP000712281">
    <property type="component" value="Unassembled WGS sequence"/>
</dbReference>
<sequence>MRHVVAVILRAKIWQRSKVPDVVELSSICFEFCLSISCKSRICEPSSDEEESHMMVLIRRLIYGLSSSEISGHRDGEIGLLNFFHHDKAISAMEDVLQAYCLVYIHVILKIDPECLDIELEISAAFRIYCATLRSTISSFVGLVRHIKQQSKFSSIKRLSIPLVSSFKPSVLIQTV</sequence>
<organism evidence="1 2">
    <name type="scientific">Brassica cretica</name>
    <name type="common">Mustard</name>
    <dbReference type="NCBI Taxonomy" id="69181"/>
    <lineage>
        <taxon>Eukaryota</taxon>
        <taxon>Viridiplantae</taxon>
        <taxon>Streptophyta</taxon>
        <taxon>Embryophyta</taxon>
        <taxon>Tracheophyta</taxon>
        <taxon>Spermatophyta</taxon>
        <taxon>Magnoliopsida</taxon>
        <taxon>eudicotyledons</taxon>
        <taxon>Gunneridae</taxon>
        <taxon>Pentapetalae</taxon>
        <taxon>rosids</taxon>
        <taxon>malvids</taxon>
        <taxon>Brassicales</taxon>
        <taxon>Brassicaceae</taxon>
        <taxon>Brassiceae</taxon>
        <taxon>Brassica</taxon>
    </lineage>
</organism>
<evidence type="ECO:0000313" key="1">
    <source>
        <dbReference type="EMBL" id="KAF2537011.1"/>
    </source>
</evidence>